<dbReference type="EMBL" id="NTME01000060">
    <property type="protein sequence ID" value="PBJ92163.1"/>
    <property type="molecule type" value="Genomic_DNA"/>
</dbReference>
<feature type="chain" id="PRO_5012268862" evidence="1">
    <location>
        <begin position="18"/>
        <end position="165"/>
    </location>
</feature>
<evidence type="ECO:0000256" key="1">
    <source>
        <dbReference type="SAM" id="SignalP"/>
    </source>
</evidence>
<sequence length="165" mass="18516">MTRLALCLLLLATGASAAPQPQENVIDVQHEPWLQASNRCWLRTRRCARTPTGTCGYANITGSARRMWTARWLPGTRRRRCSHDPAPDVHGLPDLPRPTVNNHRYQPFSARGMGSWHTCSICGTSKHSGFYWLAGYKSKTEPPCIAWKIDPEWKAQAIPAPITEP</sequence>
<reference evidence="2 3" key="1">
    <citation type="submission" date="2017-09" db="EMBL/GenBank/DDBJ databases">
        <authorList>
            <person name="Ehlers B."/>
            <person name="Leendertz F.H."/>
        </authorList>
    </citation>
    <scope>NUCLEOTIDE SEQUENCE [LARGE SCALE GENOMIC DNA]</scope>
    <source>
        <strain evidence="2 3">DJ-1</strain>
    </source>
</reference>
<feature type="signal peptide" evidence="1">
    <location>
        <begin position="1"/>
        <end position="17"/>
    </location>
</feature>
<evidence type="ECO:0000313" key="3">
    <source>
        <dbReference type="Proteomes" id="UP000218102"/>
    </source>
</evidence>
<dbReference type="AlphaFoldDB" id="A0A2A3LWH8"/>
<proteinExistence type="predicted"/>
<evidence type="ECO:0000313" key="2">
    <source>
        <dbReference type="EMBL" id="PBJ92163.1"/>
    </source>
</evidence>
<keyword evidence="1" id="KW-0732">Signal</keyword>
<dbReference type="Proteomes" id="UP000218102">
    <property type="component" value="Unassembled WGS sequence"/>
</dbReference>
<gene>
    <name evidence="2" type="ORF">CMV24_28460</name>
</gene>
<accession>A0A2A3LWH8</accession>
<protein>
    <submittedName>
        <fullName evidence="2">Uncharacterized protein</fullName>
    </submittedName>
</protein>
<organism evidence="2 3">
    <name type="scientific">Pseudomonas plecoglossicida</name>
    <dbReference type="NCBI Taxonomy" id="70775"/>
    <lineage>
        <taxon>Bacteria</taxon>
        <taxon>Pseudomonadati</taxon>
        <taxon>Pseudomonadota</taxon>
        <taxon>Gammaproteobacteria</taxon>
        <taxon>Pseudomonadales</taxon>
        <taxon>Pseudomonadaceae</taxon>
        <taxon>Pseudomonas</taxon>
    </lineage>
</organism>
<name>A0A2A3LWH8_PSEDL</name>
<comment type="caution">
    <text evidence="2">The sequence shown here is derived from an EMBL/GenBank/DDBJ whole genome shotgun (WGS) entry which is preliminary data.</text>
</comment>